<evidence type="ECO:0000256" key="2">
    <source>
        <dbReference type="SAM" id="MobiDB-lite"/>
    </source>
</evidence>
<reference evidence="3 4" key="1">
    <citation type="submission" date="2018-03" db="EMBL/GenBank/DDBJ databases">
        <title>Diversity of phytobeneficial traits revealed by whole-genome analysis of worldwide-isolated phenazine-producing Pseudomonas spp.</title>
        <authorList>
            <person name="Biessy A."/>
            <person name="Novinscak A."/>
            <person name="Blom J."/>
            <person name="Leger G."/>
            <person name="Thomashow L.S."/>
            <person name="Cazorla F.M."/>
            <person name="Josic D."/>
            <person name="Filion M."/>
        </authorList>
    </citation>
    <scope>NUCLEOTIDE SEQUENCE [LARGE SCALE GENOMIC DNA]</scope>
    <source>
        <strain evidence="3 4">B25</strain>
    </source>
</reference>
<proteinExistence type="predicted"/>
<keyword evidence="3" id="KW-0560">Oxidoreductase</keyword>
<feature type="region of interest" description="Disordered" evidence="2">
    <location>
        <begin position="140"/>
        <end position="160"/>
    </location>
</feature>
<dbReference type="InterPro" id="IPR008775">
    <property type="entry name" value="Phytyl_CoA_dOase-like"/>
</dbReference>
<dbReference type="PANTHER" id="PTHR20883">
    <property type="entry name" value="PHYTANOYL-COA DIOXYGENASE DOMAIN CONTAINING 1"/>
    <property type="match status" value="1"/>
</dbReference>
<dbReference type="Proteomes" id="UP000268048">
    <property type="component" value="Chromosome"/>
</dbReference>
<keyword evidence="3" id="KW-0223">Dioxygenase</keyword>
<dbReference type="EMBL" id="CP027753">
    <property type="protein sequence ID" value="AZE48626.1"/>
    <property type="molecule type" value="Genomic_DNA"/>
</dbReference>
<gene>
    <name evidence="3" type="ORF">C4K04_2954</name>
</gene>
<dbReference type="AlphaFoldDB" id="A0A3G7TQV4"/>
<evidence type="ECO:0000256" key="1">
    <source>
        <dbReference type="ARBA" id="ARBA00001954"/>
    </source>
</evidence>
<dbReference type="Gene3D" id="2.60.120.620">
    <property type="entry name" value="q2cbj1_9rhob like domain"/>
    <property type="match status" value="1"/>
</dbReference>
<protein>
    <submittedName>
        <fullName evidence="3">Phytanoyl-CoA dioxygenase</fullName>
    </submittedName>
</protein>
<evidence type="ECO:0000313" key="3">
    <source>
        <dbReference type="EMBL" id="AZE48626.1"/>
    </source>
</evidence>
<organism evidence="3 4">
    <name type="scientific">Pseudomonas chlororaphis</name>
    <dbReference type="NCBI Taxonomy" id="587753"/>
    <lineage>
        <taxon>Bacteria</taxon>
        <taxon>Pseudomonadati</taxon>
        <taxon>Pseudomonadota</taxon>
        <taxon>Gammaproteobacteria</taxon>
        <taxon>Pseudomonadales</taxon>
        <taxon>Pseudomonadaceae</taxon>
        <taxon>Pseudomonas</taxon>
    </lineage>
</organism>
<name>A0A3G7TQV4_9PSED</name>
<sequence length="244" mass="26867">MGSVADKGIKESMTDREQLHRQGYVLLRRAIPAEWLGELRAAFDAGVMPSSQWPVPRGMDWRHSLLDSDSTVQAVCRLPQVLAVVGELIGERFFLSQVEGREPLAGGGQQQLHRDLSAQRPGDMANALAFFDDYGPENGATRIVPGSHRPGPGAPPFDFSDESRSVQLSGAAGDILVFDVDLLHAGCLNPSGARRRSLLISYFAEPLYASHLETLGLRNIRMDTTERFEPLDSDRRDTRNAEVD</sequence>
<accession>A0A3G7TQV4</accession>
<evidence type="ECO:0000313" key="4">
    <source>
        <dbReference type="Proteomes" id="UP000268048"/>
    </source>
</evidence>
<dbReference type="GO" id="GO:0016706">
    <property type="term" value="F:2-oxoglutarate-dependent dioxygenase activity"/>
    <property type="evidence" value="ECO:0007669"/>
    <property type="project" value="UniProtKB-ARBA"/>
</dbReference>
<dbReference type="Pfam" id="PF05721">
    <property type="entry name" value="PhyH"/>
    <property type="match status" value="1"/>
</dbReference>
<dbReference type="GO" id="GO:0005506">
    <property type="term" value="F:iron ion binding"/>
    <property type="evidence" value="ECO:0007669"/>
    <property type="project" value="UniProtKB-ARBA"/>
</dbReference>
<dbReference type="SUPFAM" id="SSF51197">
    <property type="entry name" value="Clavaminate synthase-like"/>
    <property type="match status" value="1"/>
</dbReference>
<comment type="cofactor">
    <cofactor evidence="1">
        <name>Fe(2+)</name>
        <dbReference type="ChEBI" id="CHEBI:29033"/>
    </cofactor>
</comment>
<dbReference type="PANTHER" id="PTHR20883:SF48">
    <property type="entry name" value="ECTOINE DIOXYGENASE"/>
    <property type="match status" value="1"/>
</dbReference>